<comment type="caution">
    <text evidence="4">The sequence shown here is derived from an EMBL/GenBank/DDBJ whole genome shotgun (WGS) entry which is preliminary data.</text>
</comment>
<proteinExistence type="inferred from homology"/>
<dbReference type="InterPro" id="IPR039131">
    <property type="entry name" value="NDUFAF1"/>
</dbReference>
<dbReference type="AlphaFoldDB" id="A0AAD3D753"/>
<gene>
    <name evidence="4" type="ORF">CTEN210_15555</name>
</gene>
<feature type="region of interest" description="Disordered" evidence="2">
    <location>
        <begin position="30"/>
        <end position="52"/>
    </location>
</feature>
<evidence type="ECO:0000256" key="1">
    <source>
        <dbReference type="ARBA" id="ARBA00007884"/>
    </source>
</evidence>
<dbReference type="Proteomes" id="UP001054902">
    <property type="component" value="Unassembled WGS sequence"/>
</dbReference>
<comment type="similarity">
    <text evidence="1">Belongs to the CIA30 family.</text>
</comment>
<dbReference type="InterPro" id="IPR008979">
    <property type="entry name" value="Galactose-bd-like_sf"/>
</dbReference>
<protein>
    <recommendedName>
        <fullName evidence="3">NADH:ubiquinone oxidoreductase intermediate-associated protein 30 domain-containing protein</fullName>
    </recommendedName>
</protein>
<name>A0AAD3D753_9STRA</name>
<dbReference type="InterPro" id="IPR013857">
    <property type="entry name" value="NADH-UbQ_OxRdtase-assoc_prot30"/>
</dbReference>
<dbReference type="PANTHER" id="PTHR13194">
    <property type="entry name" value="COMPLEX I INTERMEDIATE-ASSOCIATED PROTEIN 30"/>
    <property type="match status" value="1"/>
</dbReference>
<dbReference type="SUPFAM" id="SSF49785">
    <property type="entry name" value="Galactose-binding domain-like"/>
    <property type="match status" value="1"/>
</dbReference>
<organism evidence="4 5">
    <name type="scientific">Chaetoceros tenuissimus</name>
    <dbReference type="NCBI Taxonomy" id="426638"/>
    <lineage>
        <taxon>Eukaryota</taxon>
        <taxon>Sar</taxon>
        <taxon>Stramenopiles</taxon>
        <taxon>Ochrophyta</taxon>
        <taxon>Bacillariophyta</taxon>
        <taxon>Coscinodiscophyceae</taxon>
        <taxon>Chaetocerotophycidae</taxon>
        <taxon>Chaetocerotales</taxon>
        <taxon>Chaetocerotaceae</taxon>
        <taxon>Chaetoceros</taxon>
    </lineage>
</organism>
<evidence type="ECO:0000313" key="4">
    <source>
        <dbReference type="EMBL" id="GFH59079.1"/>
    </source>
</evidence>
<evidence type="ECO:0000256" key="2">
    <source>
        <dbReference type="SAM" id="MobiDB-lite"/>
    </source>
</evidence>
<evidence type="ECO:0000313" key="5">
    <source>
        <dbReference type="Proteomes" id="UP001054902"/>
    </source>
</evidence>
<reference evidence="4 5" key="1">
    <citation type="journal article" date="2021" name="Sci. Rep.">
        <title>The genome of the diatom Chaetoceros tenuissimus carries an ancient integrated fragment of an extant virus.</title>
        <authorList>
            <person name="Hongo Y."/>
            <person name="Kimura K."/>
            <person name="Takaki Y."/>
            <person name="Yoshida Y."/>
            <person name="Baba S."/>
            <person name="Kobayashi G."/>
            <person name="Nagasaki K."/>
            <person name="Hano T."/>
            <person name="Tomaru Y."/>
        </authorList>
    </citation>
    <scope>NUCLEOTIDE SEQUENCE [LARGE SCALE GENOMIC DNA]</scope>
    <source>
        <strain evidence="4 5">NIES-3715</strain>
    </source>
</reference>
<evidence type="ECO:0000259" key="3">
    <source>
        <dbReference type="Pfam" id="PF08547"/>
    </source>
</evidence>
<dbReference type="Pfam" id="PF08547">
    <property type="entry name" value="CIA30"/>
    <property type="match status" value="1"/>
</dbReference>
<feature type="domain" description="NADH:ubiquinone oxidoreductase intermediate-associated protein 30" evidence="3">
    <location>
        <begin position="118"/>
        <end position="268"/>
    </location>
</feature>
<keyword evidence="5" id="KW-1185">Reference proteome</keyword>
<dbReference type="PANTHER" id="PTHR13194:SF19">
    <property type="entry name" value="NAD(P)-BINDING ROSSMANN-FOLD SUPERFAMILY PROTEIN"/>
    <property type="match status" value="1"/>
</dbReference>
<sequence>MKLIRALSMTSVLSTAYAFQSSHFAHIQKSSTRLHSQSVESQGEEGSKKKRKDVMAFLRKKGALGKNKDFSTAMGVDEGPVGKNRSQVRGMQKSKMAYEWCTDSGIIDDISESFPLTSSGSEWSGFTDQVMGGISEGKLLRENIDGRDCNVMKGKVSTYNNGGFIQMATDLSKDPASTLTVNASKWDGVELEVYHDGDEDRENFNIHLRNPACTRQFSSYRATFEVEKGKWQHIKVPFSEFKGHGPGAADTKFDNSTLRRMSIVAIGKPMEVYLGIGKVCFYKEDSN</sequence>
<accession>A0AAD3D753</accession>
<dbReference type="EMBL" id="BLLK01000062">
    <property type="protein sequence ID" value="GFH59079.1"/>
    <property type="molecule type" value="Genomic_DNA"/>
</dbReference>